<keyword evidence="6" id="KW-0472">Membrane</keyword>
<evidence type="ECO:0000259" key="7">
    <source>
        <dbReference type="PROSITE" id="PS50109"/>
    </source>
</evidence>
<gene>
    <name evidence="8" type="ORF">SAMN02744037_00601</name>
</gene>
<dbReference type="InterPro" id="IPR004358">
    <property type="entry name" value="Sig_transdc_His_kin-like_C"/>
</dbReference>
<sequence length="429" mass="50145">MKKIKSMMIIALTVSFVSQIYINLLINNFRVSVAVIFFSIFLIFFNRLNIITTSIFTSGLVFLFRFLIYSFINGNLYDSFIMNYPVVFFYLSYGILFRVFNIRKQKNIYRIFLCFWISDFVSNIWELLFRINFELGSDIYSITKILAGVALFRSILTLIAINIIKKYNILLEKEEHEERYRKLIFLISSLKSEVYFMNKNMDNIEEVMTKSFRLYEILNDSNIQDNTKELSLSITKDIHEIKKDYVRVIKGIEEFTNIKSKYKKMSLNYIFNILEDSTKKFINSSGKNIDIVFKNNVDIQVKDHYMLISILRNLINNSIEAMDNLDCKGIIVVTHFNTSTAHVFTVYDNGKGIKDRDKEYIFNAGFSTKFDINTGDINRGIGLTIVKEMVENHFGGKIKVNSKYKDGTTFEILIPKDKLRGDGGEFLYS</sequence>
<keyword evidence="4 8" id="KW-0808">Transferase</keyword>
<dbReference type="SMART" id="SM00387">
    <property type="entry name" value="HATPase_c"/>
    <property type="match status" value="1"/>
</dbReference>
<evidence type="ECO:0000313" key="9">
    <source>
        <dbReference type="Proteomes" id="UP000242497"/>
    </source>
</evidence>
<keyword evidence="9" id="KW-1185">Reference proteome</keyword>
<dbReference type="InterPro" id="IPR036890">
    <property type="entry name" value="HATPase_C_sf"/>
</dbReference>
<feature type="transmembrane region" description="Helical" evidence="6">
    <location>
        <begin position="7"/>
        <end position="25"/>
    </location>
</feature>
<feature type="transmembrane region" description="Helical" evidence="6">
    <location>
        <begin position="55"/>
        <end position="72"/>
    </location>
</feature>
<keyword evidence="6" id="KW-0812">Transmembrane</keyword>
<evidence type="ECO:0000256" key="2">
    <source>
        <dbReference type="ARBA" id="ARBA00012438"/>
    </source>
</evidence>
<dbReference type="Pfam" id="PF02518">
    <property type="entry name" value="HATPase_c"/>
    <property type="match status" value="1"/>
</dbReference>
<dbReference type="GO" id="GO:0000155">
    <property type="term" value="F:phosphorelay sensor kinase activity"/>
    <property type="evidence" value="ECO:0007669"/>
    <property type="project" value="TreeGrafter"/>
</dbReference>
<evidence type="ECO:0000256" key="1">
    <source>
        <dbReference type="ARBA" id="ARBA00000085"/>
    </source>
</evidence>
<dbReference type="STRING" id="1123349.SAMN02744037_00601"/>
<dbReference type="PRINTS" id="PR00344">
    <property type="entry name" value="BCTRLSENSOR"/>
</dbReference>
<keyword evidence="4 8" id="KW-0418">Kinase</keyword>
<name>A0A1M6LBC3_9FIRM</name>
<dbReference type="PANTHER" id="PTHR43547:SF10">
    <property type="entry name" value="SENSOR HISTIDINE KINASE DCUS"/>
    <property type="match status" value="1"/>
</dbReference>
<evidence type="ECO:0000256" key="3">
    <source>
        <dbReference type="ARBA" id="ARBA00022553"/>
    </source>
</evidence>
<feature type="transmembrane region" description="Helical" evidence="6">
    <location>
        <begin position="145"/>
        <end position="164"/>
    </location>
</feature>
<dbReference type="PROSITE" id="PS50109">
    <property type="entry name" value="HIS_KIN"/>
    <property type="match status" value="1"/>
</dbReference>
<dbReference type="SUPFAM" id="SSF55874">
    <property type="entry name" value="ATPase domain of HSP90 chaperone/DNA topoisomerase II/histidine kinase"/>
    <property type="match status" value="1"/>
</dbReference>
<reference evidence="9" key="1">
    <citation type="submission" date="2016-11" db="EMBL/GenBank/DDBJ databases">
        <authorList>
            <person name="Varghese N."/>
            <person name="Submissions S."/>
        </authorList>
    </citation>
    <scope>NUCLEOTIDE SEQUENCE [LARGE SCALE GENOMIC DNA]</scope>
    <source>
        <strain evidence="9">DSM 15518</strain>
    </source>
</reference>
<accession>A0A1M6LBC3</accession>
<feature type="domain" description="Histidine kinase" evidence="7">
    <location>
        <begin position="303"/>
        <end position="418"/>
    </location>
</feature>
<organism evidence="8 9">
    <name type="scientific">Tepidibacter formicigenes DSM 15518</name>
    <dbReference type="NCBI Taxonomy" id="1123349"/>
    <lineage>
        <taxon>Bacteria</taxon>
        <taxon>Bacillati</taxon>
        <taxon>Bacillota</taxon>
        <taxon>Clostridia</taxon>
        <taxon>Peptostreptococcales</taxon>
        <taxon>Peptostreptococcaceae</taxon>
        <taxon>Tepidibacter</taxon>
    </lineage>
</organism>
<keyword evidence="3" id="KW-0597">Phosphoprotein</keyword>
<dbReference type="EMBL" id="FRAE01000010">
    <property type="protein sequence ID" value="SHJ68468.1"/>
    <property type="molecule type" value="Genomic_DNA"/>
</dbReference>
<evidence type="ECO:0000313" key="8">
    <source>
        <dbReference type="EMBL" id="SHJ68468.1"/>
    </source>
</evidence>
<keyword evidence="6" id="KW-1133">Transmembrane helix</keyword>
<feature type="transmembrane region" description="Helical" evidence="6">
    <location>
        <begin position="31"/>
        <end position="48"/>
    </location>
</feature>
<dbReference type="Proteomes" id="UP000242497">
    <property type="component" value="Unassembled WGS sequence"/>
</dbReference>
<evidence type="ECO:0000256" key="5">
    <source>
        <dbReference type="ARBA" id="ARBA00023012"/>
    </source>
</evidence>
<evidence type="ECO:0000256" key="6">
    <source>
        <dbReference type="SAM" id="Phobius"/>
    </source>
</evidence>
<feature type="transmembrane region" description="Helical" evidence="6">
    <location>
        <begin position="108"/>
        <end position="125"/>
    </location>
</feature>
<protein>
    <recommendedName>
        <fullName evidence="2">histidine kinase</fullName>
        <ecNumber evidence="2">2.7.13.3</ecNumber>
    </recommendedName>
</protein>
<dbReference type="AlphaFoldDB" id="A0A1M6LBC3"/>
<comment type="catalytic activity">
    <reaction evidence="1">
        <text>ATP + protein L-histidine = ADP + protein N-phospho-L-histidine.</text>
        <dbReference type="EC" id="2.7.13.3"/>
    </reaction>
</comment>
<evidence type="ECO:0000256" key="4">
    <source>
        <dbReference type="ARBA" id="ARBA00022777"/>
    </source>
</evidence>
<dbReference type="PANTHER" id="PTHR43547">
    <property type="entry name" value="TWO-COMPONENT HISTIDINE KINASE"/>
    <property type="match status" value="1"/>
</dbReference>
<keyword evidence="5" id="KW-0902">Two-component regulatory system</keyword>
<dbReference type="RefSeq" id="WP_072887161.1">
    <property type="nucleotide sequence ID" value="NZ_FRAE01000010.1"/>
</dbReference>
<feature type="transmembrane region" description="Helical" evidence="6">
    <location>
        <begin position="84"/>
        <end position="101"/>
    </location>
</feature>
<proteinExistence type="predicted"/>
<dbReference type="OrthoDB" id="1791938at2"/>
<dbReference type="InterPro" id="IPR003594">
    <property type="entry name" value="HATPase_dom"/>
</dbReference>
<dbReference type="Gene3D" id="3.30.565.10">
    <property type="entry name" value="Histidine kinase-like ATPase, C-terminal domain"/>
    <property type="match status" value="1"/>
</dbReference>
<dbReference type="InterPro" id="IPR005467">
    <property type="entry name" value="His_kinase_dom"/>
</dbReference>
<dbReference type="EC" id="2.7.13.3" evidence="2"/>